<dbReference type="AlphaFoldDB" id="A0A7V1GGB8"/>
<dbReference type="InterPro" id="IPR016181">
    <property type="entry name" value="Acyl_CoA_acyltransferase"/>
</dbReference>
<dbReference type="Proteomes" id="UP000886188">
    <property type="component" value="Unassembled WGS sequence"/>
</dbReference>
<evidence type="ECO:0000259" key="1">
    <source>
        <dbReference type="PROSITE" id="PS51186"/>
    </source>
</evidence>
<dbReference type="EMBL" id="DRGM01000189">
    <property type="protein sequence ID" value="HEA18593.1"/>
    <property type="molecule type" value="Genomic_DNA"/>
</dbReference>
<reference evidence="2" key="1">
    <citation type="journal article" date="2020" name="mSystems">
        <title>Genome- and Community-Level Interaction Insights into Carbon Utilization and Element Cycling Functions of Hydrothermarchaeota in Hydrothermal Sediment.</title>
        <authorList>
            <person name="Zhou Z."/>
            <person name="Liu Y."/>
            <person name="Xu W."/>
            <person name="Pan J."/>
            <person name="Luo Z.H."/>
            <person name="Li M."/>
        </authorList>
    </citation>
    <scope>NUCLEOTIDE SEQUENCE [LARGE SCALE GENOMIC DNA]</scope>
    <source>
        <strain evidence="2">HyVt-346</strain>
    </source>
</reference>
<organism evidence="2">
    <name type="scientific">Pseudoalteromonas prydzensis</name>
    <dbReference type="NCBI Taxonomy" id="182141"/>
    <lineage>
        <taxon>Bacteria</taxon>
        <taxon>Pseudomonadati</taxon>
        <taxon>Pseudomonadota</taxon>
        <taxon>Gammaproteobacteria</taxon>
        <taxon>Alteromonadales</taxon>
        <taxon>Pseudoalteromonadaceae</taxon>
        <taxon>Pseudoalteromonas</taxon>
    </lineage>
</organism>
<gene>
    <name evidence="2" type="ORF">ENH88_19535</name>
</gene>
<protein>
    <submittedName>
        <fullName evidence="2">GNAT family N-acetyltransferase</fullName>
    </submittedName>
</protein>
<name>A0A7V1GGB8_9GAMM</name>
<comment type="caution">
    <text evidence="2">The sequence shown here is derived from an EMBL/GenBank/DDBJ whole genome shotgun (WGS) entry which is preliminary data.</text>
</comment>
<dbReference type="RefSeq" id="WP_304184856.1">
    <property type="nucleotide sequence ID" value="NZ_DRGM01000189.1"/>
</dbReference>
<dbReference type="CDD" id="cd04301">
    <property type="entry name" value="NAT_SF"/>
    <property type="match status" value="1"/>
</dbReference>
<sequence length="134" mass="15163">MKIKQITWQQALPIRHCVLWPQKPLQFCKVVGDETATHFGGFLNDELVCVASVYSQGNVARLRKFATLANFQGRGVGSAVITHVIAYLKQLNINYFWCDARTTASSFYQQFGMEVEGPAFDKAGVQYYKMSVSW</sequence>
<dbReference type="Gene3D" id="3.40.630.30">
    <property type="match status" value="1"/>
</dbReference>
<evidence type="ECO:0000313" key="2">
    <source>
        <dbReference type="EMBL" id="HEA18593.1"/>
    </source>
</evidence>
<proteinExistence type="predicted"/>
<dbReference type="Pfam" id="PF13673">
    <property type="entry name" value="Acetyltransf_10"/>
    <property type="match status" value="1"/>
</dbReference>
<dbReference type="PROSITE" id="PS51186">
    <property type="entry name" value="GNAT"/>
    <property type="match status" value="1"/>
</dbReference>
<feature type="domain" description="N-acetyltransferase" evidence="1">
    <location>
        <begin position="1"/>
        <end position="134"/>
    </location>
</feature>
<dbReference type="GO" id="GO:0016747">
    <property type="term" value="F:acyltransferase activity, transferring groups other than amino-acyl groups"/>
    <property type="evidence" value="ECO:0007669"/>
    <property type="project" value="InterPro"/>
</dbReference>
<accession>A0A7V1GGB8</accession>
<dbReference type="SUPFAM" id="SSF55729">
    <property type="entry name" value="Acyl-CoA N-acyltransferases (Nat)"/>
    <property type="match status" value="1"/>
</dbReference>
<dbReference type="InterPro" id="IPR000182">
    <property type="entry name" value="GNAT_dom"/>
</dbReference>